<evidence type="ECO:0000256" key="4">
    <source>
        <dbReference type="ARBA" id="ARBA00022692"/>
    </source>
</evidence>
<dbReference type="InterPro" id="IPR007341">
    <property type="entry name" value="Transgly_assoc"/>
</dbReference>
<evidence type="ECO:0000256" key="5">
    <source>
        <dbReference type="ARBA" id="ARBA00022989"/>
    </source>
</evidence>
<keyword evidence="9" id="KW-1185">Reference proteome</keyword>
<comment type="subcellular location">
    <subcellularLocation>
        <location evidence="1">Cell membrane</location>
        <topology evidence="1">Multi-pass membrane protein</topology>
    </subcellularLocation>
</comment>
<proteinExistence type="inferred from homology"/>
<protein>
    <submittedName>
        <fullName evidence="8">GlsB/YeaQ/YmgE family stress response membrane protein</fullName>
    </submittedName>
</protein>
<feature type="transmembrane region" description="Helical" evidence="7">
    <location>
        <begin position="66"/>
        <end position="87"/>
    </location>
</feature>
<feature type="transmembrane region" description="Helical" evidence="7">
    <location>
        <begin position="6"/>
        <end position="26"/>
    </location>
</feature>
<dbReference type="Proteomes" id="UP000324974">
    <property type="component" value="Chromosome"/>
</dbReference>
<evidence type="ECO:0000256" key="6">
    <source>
        <dbReference type="ARBA" id="ARBA00023136"/>
    </source>
</evidence>
<evidence type="ECO:0000313" key="8">
    <source>
        <dbReference type="EMBL" id="QEL20433.1"/>
    </source>
</evidence>
<dbReference type="PANTHER" id="PTHR33884:SF3">
    <property type="entry name" value="UPF0410 PROTEIN YMGE"/>
    <property type="match status" value="1"/>
</dbReference>
<sequence length="94" mass="9608">MLIAEIVLNPGGIIAWVVVGLVAGFLAGRVMKGEGFGLIGDLAMGLIGALVGGFLFGFIVQTEAGLVESTLVAFLGASTLIAIVRYFRGTKPAI</sequence>
<gene>
    <name evidence="8" type="ORF">PX52LOC_07530</name>
</gene>
<evidence type="ECO:0000256" key="3">
    <source>
        <dbReference type="ARBA" id="ARBA00022475"/>
    </source>
</evidence>
<keyword evidence="6 7" id="KW-0472">Membrane</keyword>
<dbReference type="OrthoDB" id="964123at2"/>
<keyword evidence="4 7" id="KW-0812">Transmembrane</keyword>
<evidence type="ECO:0000256" key="1">
    <source>
        <dbReference type="ARBA" id="ARBA00004651"/>
    </source>
</evidence>
<comment type="similarity">
    <text evidence="2">Belongs to the UPF0410 family.</text>
</comment>
<reference evidence="9" key="1">
    <citation type="submission" date="2019-08" db="EMBL/GenBank/DDBJ databases">
        <title>Limnoglobus roseus gen. nov., sp. nov., a novel freshwater planctomycete with a giant genome from the family Gemmataceae.</title>
        <authorList>
            <person name="Kulichevskaya I.S."/>
            <person name="Naumoff D.G."/>
            <person name="Miroshnikov K."/>
            <person name="Ivanova A."/>
            <person name="Philippov D.A."/>
            <person name="Hakobyan A."/>
            <person name="Rijpstra I.C."/>
            <person name="Sinninghe Damste J.S."/>
            <person name="Liesack W."/>
            <person name="Dedysh S.N."/>
        </authorList>
    </citation>
    <scope>NUCLEOTIDE SEQUENCE [LARGE SCALE GENOMIC DNA]</scope>
    <source>
        <strain evidence="9">PX52</strain>
    </source>
</reference>
<evidence type="ECO:0000313" key="9">
    <source>
        <dbReference type="Proteomes" id="UP000324974"/>
    </source>
</evidence>
<dbReference type="KEGG" id="lrs:PX52LOC_07530"/>
<organism evidence="8 9">
    <name type="scientific">Limnoglobus roseus</name>
    <dbReference type="NCBI Taxonomy" id="2598579"/>
    <lineage>
        <taxon>Bacteria</taxon>
        <taxon>Pseudomonadati</taxon>
        <taxon>Planctomycetota</taxon>
        <taxon>Planctomycetia</taxon>
        <taxon>Gemmatales</taxon>
        <taxon>Gemmataceae</taxon>
        <taxon>Limnoglobus</taxon>
    </lineage>
</organism>
<accession>A0A5C1AQV7</accession>
<evidence type="ECO:0000256" key="7">
    <source>
        <dbReference type="SAM" id="Phobius"/>
    </source>
</evidence>
<keyword evidence="3" id="KW-1003">Cell membrane</keyword>
<dbReference type="PANTHER" id="PTHR33884">
    <property type="entry name" value="UPF0410 PROTEIN YMGE"/>
    <property type="match status" value="1"/>
</dbReference>
<dbReference type="AlphaFoldDB" id="A0A5C1AQV7"/>
<dbReference type="GO" id="GO:0005886">
    <property type="term" value="C:plasma membrane"/>
    <property type="evidence" value="ECO:0007669"/>
    <property type="project" value="UniProtKB-SubCell"/>
</dbReference>
<dbReference type="Pfam" id="PF04226">
    <property type="entry name" value="Transgly_assoc"/>
    <property type="match status" value="1"/>
</dbReference>
<name>A0A5C1AQV7_9BACT</name>
<dbReference type="RefSeq" id="WP_149114735.1">
    <property type="nucleotide sequence ID" value="NZ_CP042425.1"/>
</dbReference>
<evidence type="ECO:0000256" key="2">
    <source>
        <dbReference type="ARBA" id="ARBA00011006"/>
    </source>
</evidence>
<dbReference type="EMBL" id="CP042425">
    <property type="protein sequence ID" value="QEL20433.1"/>
    <property type="molecule type" value="Genomic_DNA"/>
</dbReference>
<keyword evidence="5 7" id="KW-1133">Transmembrane helix</keyword>
<feature type="transmembrane region" description="Helical" evidence="7">
    <location>
        <begin position="38"/>
        <end position="60"/>
    </location>
</feature>